<dbReference type="PANTHER" id="PTHR12374:SF20">
    <property type="entry name" value="TRANSCRIPTIONAL ADAPTER 2-ALPHA"/>
    <property type="match status" value="1"/>
</dbReference>
<dbReference type="GO" id="GO:0003713">
    <property type="term" value="F:transcription coactivator activity"/>
    <property type="evidence" value="ECO:0007669"/>
    <property type="project" value="TreeGrafter"/>
</dbReference>
<sequence length="253" mass="28911">MEAVPAGVEPVQWCQLVNKWSEPQDKQEMRKMQKKQKCPHTMGRVSCIRRQEETIACYYGKINRKRKDGSWSSEEAGQKWLHACEMLAEEGLTLEDGNFEANEKVFKIIMGPEHPGRVRTQSFGVTPSRYFPHSTTTPDSSSGSNIALERVVILEEVVQTLQSEDNLSFPLICQDWNADEEILLLEKCMGWETGLNWLSMLIRRIKKQCINHYTALYMNSPSYPLPDMSRVNGKNRKELLAMAKAQGEGKKGL</sequence>
<dbReference type="OrthoDB" id="270417at2759"/>
<comment type="caution">
    <text evidence="1">The sequence shown here is derived from an EMBL/GenBank/DDBJ whole genome shotgun (WGS) entry which is preliminary data.</text>
</comment>
<dbReference type="GO" id="GO:0006338">
    <property type="term" value="P:chromatin remodeling"/>
    <property type="evidence" value="ECO:0007669"/>
    <property type="project" value="TreeGrafter"/>
</dbReference>
<dbReference type="GO" id="GO:0003682">
    <property type="term" value="F:chromatin binding"/>
    <property type="evidence" value="ECO:0007669"/>
    <property type="project" value="TreeGrafter"/>
</dbReference>
<dbReference type="Proteomes" id="UP000829196">
    <property type="component" value="Unassembled WGS sequence"/>
</dbReference>
<evidence type="ECO:0000313" key="1">
    <source>
        <dbReference type="EMBL" id="KAI0513557.1"/>
    </source>
</evidence>
<dbReference type="EMBL" id="JAGYWB010000008">
    <property type="protein sequence ID" value="KAI0513557.1"/>
    <property type="molecule type" value="Genomic_DNA"/>
</dbReference>
<evidence type="ECO:0000313" key="2">
    <source>
        <dbReference type="Proteomes" id="UP000829196"/>
    </source>
</evidence>
<dbReference type="AlphaFoldDB" id="A0A8T3BHJ2"/>
<keyword evidence="2" id="KW-1185">Reference proteome</keyword>
<accession>A0A8T3BHJ2</accession>
<dbReference type="PANTHER" id="PTHR12374">
    <property type="entry name" value="TRANSCRIPTIONAL ADAPTOR 2 ADA2 -RELATED"/>
    <property type="match status" value="1"/>
</dbReference>
<name>A0A8T3BHJ2_DENNO</name>
<organism evidence="1 2">
    <name type="scientific">Dendrobium nobile</name>
    <name type="common">Orchid</name>
    <dbReference type="NCBI Taxonomy" id="94219"/>
    <lineage>
        <taxon>Eukaryota</taxon>
        <taxon>Viridiplantae</taxon>
        <taxon>Streptophyta</taxon>
        <taxon>Embryophyta</taxon>
        <taxon>Tracheophyta</taxon>
        <taxon>Spermatophyta</taxon>
        <taxon>Magnoliopsida</taxon>
        <taxon>Liliopsida</taxon>
        <taxon>Asparagales</taxon>
        <taxon>Orchidaceae</taxon>
        <taxon>Epidendroideae</taxon>
        <taxon>Malaxideae</taxon>
        <taxon>Dendrobiinae</taxon>
        <taxon>Dendrobium</taxon>
    </lineage>
</organism>
<dbReference type="GO" id="GO:0005634">
    <property type="term" value="C:nucleus"/>
    <property type="evidence" value="ECO:0007669"/>
    <property type="project" value="TreeGrafter"/>
</dbReference>
<proteinExistence type="predicted"/>
<gene>
    <name evidence="1" type="ORF">KFK09_009582</name>
</gene>
<reference evidence="1" key="1">
    <citation type="journal article" date="2022" name="Front. Genet.">
        <title>Chromosome-Scale Assembly of the Dendrobium nobile Genome Provides Insights Into the Molecular Mechanism of the Biosynthesis of the Medicinal Active Ingredient of Dendrobium.</title>
        <authorList>
            <person name="Xu Q."/>
            <person name="Niu S.-C."/>
            <person name="Li K.-L."/>
            <person name="Zheng P.-J."/>
            <person name="Zhang X.-J."/>
            <person name="Jia Y."/>
            <person name="Liu Y."/>
            <person name="Niu Y.-X."/>
            <person name="Yu L.-H."/>
            <person name="Chen D.-F."/>
            <person name="Zhang G.-Q."/>
        </authorList>
    </citation>
    <scope>NUCLEOTIDE SEQUENCE</scope>
    <source>
        <tissue evidence="1">Leaf</tissue>
    </source>
</reference>
<protein>
    <submittedName>
        <fullName evidence="1">Uncharacterized protein</fullName>
    </submittedName>
</protein>
<dbReference type="GO" id="GO:0006357">
    <property type="term" value="P:regulation of transcription by RNA polymerase II"/>
    <property type="evidence" value="ECO:0007669"/>
    <property type="project" value="TreeGrafter"/>
</dbReference>